<evidence type="ECO:0000256" key="2">
    <source>
        <dbReference type="ARBA" id="ARBA00023054"/>
    </source>
</evidence>
<evidence type="ECO:0000313" key="4">
    <source>
        <dbReference type="RefSeq" id="XP_016928330.1"/>
    </source>
</evidence>
<protein>
    <submittedName>
        <fullName evidence="4">Protein FAM76B isoform X2</fullName>
    </submittedName>
</protein>
<evidence type="ECO:0000256" key="1">
    <source>
        <dbReference type="ARBA" id="ARBA00009097"/>
    </source>
</evidence>
<reference evidence="4" key="1">
    <citation type="submission" date="2025-08" db="UniProtKB">
        <authorList>
            <consortium name="RefSeq"/>
        </authorList>
    </citation>
    <scope>IDENTIFICATION</scope>
</reference>
<proteinExistence type="inferred from homology"/>
<dbReference type="GeneID" id="108008929"/>
<gene>
    <name evidence="4" type="primary">LOC108008929</name>
</gene>
<keyword evidence="3" id="KW-1185">Reference proteome</keyword>
<dbReference type="RefSeq" id="XP_016928330.1">
    <property type="nucleotide sequence ID" value="XM_017072841.4"/>
</dbReference>
<evidence type="ECO:0000313" key="3">
    <source>
        <dbReference type="Proteomes" id="UP001652628"/>
    </source>
</evidence>
<keyword evidence="2" id="KW-0175">Coiled coil</keyword>
<dbReference type="AlphaFoldDB" id="A0AB39Z4J6"/>
<comment type="similarity">
    <text evidence="1">Belongs to the FAM76 family.</text>
</comment>
<organism evidence="3 4">
    <name type="scientific">Drosophila suzukii</name>
    <name type="common">Spotted-wing drosophila fruit fly</name>
    <dbReference type="NCBI Taxonomy" id="28584"/>
    <lineage>
        <taxon>Eukaryota</taxon>
        <taxon>Metazoa</taxon>
        <taxon>Ecdysozoa</taxon>
        <taxon>Arthropoda</taxon>
        <taxon>Hexapoda</taxon>
        <taxon>Insecta</taxon>
        <taxon>Pterygota</taxon>
        <taxon>Neoptera</taxon>
        <taxon>Endopterygota</taxon>
        <taxon>Diptera</taxon>
        <taxon>Brachycera</taxon>
        <taxon>Muscomorpha</taxon>
        <taxon>Ephydroidea</taxon>
        <taxon>Drosophilidae</taxon>
        <taxon>Drosophila</taxon>
        <taxon>Sophophora</taxon>
    </lineage>
</organism>
<dbReference type="Pfam" id="PF16046">
    <property type="entry name" value="FAM76"/>
    <property type="match status" value="1"/>
</dbReference>
<sequence>MESPDNRLYMCSVCFQRYLWKDLSDKEHRCFRCRLPPKVCLICSTNFEPRDKITNYCKRCDFFIHKHVAVKPPPIPEGREDFESNREGTSFTERWEEIKAASGITDDYLSD</sequence>
<accession>A0AB39Z4J6</accession>
<dbReference type="InterPro" id="IPR032017">
    <property type="entry name" value="FAM76"/>
</dbReference>
<dbReference type="Proteomes" id="UP001652628">
    <property type="component" value="Chromosome 2R"/>
</dbReference>
<name>A0AB39Z4J6_DROSZ</name>